<dbReference type="InterPro" id="IPR034660">
    <property type="entry name" value="DinB/YfiT-like"/>
</dbReference>
<dbReference type="Proteomes" id="UP000271010">
    <property type="component" value="Unassembled WGS sequence"/>
</dbReference>
<proteinExistence type="predicted"/>
<evidence type="ECO:0000313" key="3">
    <source>
        <dbReference type="Proteomes" id="UP000271010"/>
    </source>
</evidence>
<gene>
    <name evidence="2" type="ORF">EFA69_18375</name>
</gene>
<evidence type="ECO:0000313" key="2">
    <source>
        <dbReference type="EMBL" id="RNI28048.1"/>
    </source>
</evidence>
<sequence length="173" mass="20483">MQAHLHAFFQQLEQQRQEFSEWVVNAPDSRQHHVPQPGQWSAAQLLYHLAQVDQQVILGLEKRLASGKALRPVRTSTRIKSFLLNLFLRLPIKFKAPPAVREVPEQVEVPEVVQQWQDMRARLHQILLSYPEHQLDKEIFFHPRSGMLTLPQTLRFMVEHTEHHRRQMKRLLS</sequence>
<comment type="caution">
    <text evidence="2">The sequence shown here is derived from an EMBL/GenBank/DDBJ whole genome shotgun (WGS) entry which is preliminary data.</text>
</comment>
<dbReference type="InterPro" id="IPR024775">
    <property type="entry name" value="DinB-like"/>
</dbReference>
<organism evidence="2 3">
    <name type="scientific">Rufibacter immobilis</name>
    <dbReference type="NCBI Taxonomy" id="1348778"/>
    <lineage>
        <taxon>Bacteria</taxon>
        <taxon>Pseudomonadati</taxon>
        <taxon>Bacteroidota</taxon>
        <taxon>Cytophagia</taxon>
        <taxon>Cytophagales</taxon>
        <taxon>Hymenobacteraceae</taxon>
        <taxon>Rufibacter</taxon>
    </lineage>
</organism>
<keyword evidence="3" id="KW-1185">Reference proteome</keyword>
<reference evidence="2 3" key="1">
    <citation type="submission" date="2018-11" db="EMBL/GenBank/DDBJ databases">
        <title>Rufibacter latericius sp. nov., isolated from water in Baiyang Lake.</title>
        <authorList>
            <person name="Yang Y."/>
        </authorList>
    </citation>
    <scope>NUCLEOTIDE SEQUENCE [LARGE SCALE GENOMIC DNA]</scope>
    <source>
        <strain evidence="2 3">MCC P1</strain>
    </source>
</reference>
<evidence type="ECO:0000259" key="1">
    <source>
        <dbReference type="Pfam" id="PF12867"/>
    </source>
</evidence>
<feature type="domain" description="DinB-like" evidence="1">
    <location>
        <begin position="11"/>
        <end position="168"/>
    </location>
</feature>
<dbReference type="RefSeq" id="WP_123134515.1">
    <property type="nucleotide sequence ID" value="NZ_JBHMAD010000004.1"/>
</dbReference>
<accession>A0A3M9MTI8</accession>
<dbReference type="SUPFAM" id="SSF109854">
    <property type="entry name" value="DinB/YfiT-like putative metalloenzymes"/>
    <property type="match status" value="1"/>
</dbReference>
<dbReference type="Gene3D" id="1.20.120.450">
    <property type="entry name" value="dinb family like domain"/>
    <property type="match status" value="1"/>
</dbReference>
<name>A0A3M9MTI8_9BACT</name>
<dbReference type="Pfam" id="PF12867">
    <property type="entry name" value="DinB_2"/>
    <property type="match status" value="1"/>
</dbReference>
<dbReference type="AlphaFoldDB" id="A0A3M9MTI8"/>
<dbReference type="OrthoDB" id="979115at2"/>
<dbReference type="EMBL" id="RJJE01000017">
    <property type="protein sequence ID" value="RNI28048.1"/>
    <property type="molecule type" value="Genomic_DNA"/>
</dbReference>
<protein>
    <submittedName>
        <fullName evidence="2">DinB family protein</fullName>
    </submittedName>
</protein>